<proteinExistence type="predicted"/>
<dbReference type="NCBIfam" id="NF041646">
    <property type="entry name" value="VC0807_fam"/>
    <property type="match status" value="1"/>
</dbReference>
<protein>
    <recommendedName>
        <fullName evidence="5">DUF3159 domain-containing protein</fullName>
    </recommendedName>
</protein>
<evidence type="ECO:0000313" key="4">
    <source>
        <dbReference type="Proteomes" id="UP000318578"/>
    </source>
</evidence>
<evidence type="ECO:0000313" key="3">
    <source>
        <dbReference type="EMBL" id="TVT13159.1"/>
    </source>
</evidence>
<evidence type="ECO:0008006" key="5">
    <source>
        <dbReference type="Google" id="ProtNLM"/>
    </source>
</evidence>
<dbReference type="OrthoDB" id="7276421at2"/>
<keyword evidence="2" id="KW-1133">Transmembrane helix</keyword>
<gene>
    <name evidence="3" type="ORF">FNH06_39450</name>
</gene>
<dbReference type="Proteomes" id="UP000318578">
    <property type="component" value="Unassembled WGS sequence"/>
</dbReference>
<dbReference type="EMBL" id="VJZA01000184">
    <property type="protein sequence ID" value="TVT13159.1"/>
    <property type="molecule type" value="Genomic_DNA"/>
</dbReference>
<evidence type="ECO:0000256" key="2">
    <source>
        <dbReference type="SAM" id="Phobius"/>
    </source>
</evidence>
<name>A0A557ZM99_9PSEU</name>
<organism evidence="3 4">
    <name type="scientific">Amycolatopsis acidiphila</name>
    <dbReference type="NCBI Taxonomy" id="715473"/>
    <lineage>
        <taxon>Bacteria</taxon>
        <taxon>Bacillati</taxon>
        <taxon>Actinomycetota</taxon>
        <taxon>Actinomycetes</taxon>
        <taxon>Pseudonocardiales</taxon>
        <taxon>Pseudonocardiaceae</taxon>
        <taxon>Amycolatopsis</taxon>
    </lineage>
</organism>
<evidence type="ECO:0000256" key="1">
    <source>
        <dbReference type="SAM" id="MobiDB-lite"/>
    </source>
</evidence>
<keyword evidence="2" id="KW-0812">Transmembrane</keyword>
<feature type="transmembrane region" description="Helical" evidence="2">
    <location>
        <begin position="101"/>
        <end position="122"/>
    </location>
</feature>
<comment type="caution">
    <text evidence="3">The sequence shown here is derived from an EMBL/GenBank/DDBJ whole genome shotgun (WGS) entry which is preliminary data.</text>
</comment>
<accession>A0A557ZM99</accession>
<feature type="transmembrane region" description="Helical" evidence="2">
    <location>
        <begin position="74"/>
        <end position="95"/>
    </location>
</feature>
<dbReference type="RefSeq" id="WP_144646329.1">
    <property type="nucleotide sequence ID" value="NZ_BNAX01000050.1"/>
</dbReference>
<dbReference type="AlphaFoldDB" id="A0A557ZM99"/>
<keyword evidence="2" id="KW-0472">Membrane</keyword>
<keyword evidence="4" id="KW-1185">Reference proteome</keyword>
<feature type="transmembrane region" description="Helical" evidence="2">
    <location>
        <begin position="161"/>
        <end position="184"/>
    </location>
</feature>
<reference evidence="3 4" key="1">
    <citation type="submission" date="2019-07" db="EMBL/GenBank/DDBJ databases">
        <title>New species of Amycolatopsis and Streptomyces.</title>
        <authorList>
            <person name="Duangmal K."/>
            <person name="Teo W.F.A."/>
            <person name="Lipun K."/>
        </authorList>
    </citation>
    <scope>NUCLEOTIDE SEQUENCE [LARGE SCALE GENOMIC DNA]</scope>
    <source>
        <strain evidence="3 4">JCM 30562</strain>
    </source>
</reference>
<sequence>MTTPTPPSTSAPNADATRSAWRSTLLAVVTDVAPSLLIFFALRAFGISDALAYTAGSVVPLARLIVDRLRGRPLNAVSGLILISFVVSVVLVLLTQDARAVIARGSLIYLALAVAAAVSVPTRSPLMLLLSRYFTVHARPEATARFDEVFRRPRGLRTMRIVTAVWALAFGVSALACVVCAYTLPITVAAIVTSLIEPIIAIILAVGTGRHLRRTLAPLFLAATTPTPDPPQDPADTSTDPDIPITPSQSTDRHTAS</sequence>
<feature type="region of interest" description="Disordered" evidence="1">
    <location>
        <begin position="223"/>
        <end position="257"/>
    </location>
</feature>
<feature type="transmembrane region" description="Helical" evidence="2">
    <location>
        <begin position="190"/>
        <end position="209"/>
    </location>
</feature>